<dbReference type="InterPro" id="IPR002557">
    <property type="entry name" value="Chitin-bd_dom"/>
</dbReference>
<dbReference type="Pfam" id="PF01607">
    <property type="entry name" value="CBM_14"/>
    <property type="match status" value="1"/>
</dbReference>
<feature type="region of interest" description="Disordered" evidence="1">
    <location>
        <begin position="24"/>
        <end position="151"/>
    </location>
</feature>
<evidence type="ECO:0000259" key="3">
    <source>
        <dbReference type="PROSITE" id="PS50940"/>
    </source>
</evidence>
<feature type="signal peptide" evidence="2">
    <location>
        <begin position="1"/>
        <end position="20"/>
    </location>
</feature>
<feature type="compositionally biased region" description="Low complexity" evidence="1">
    <location>
        <begin position="103"/>
        <end position="126"/>
    </location>
</feature>
<evidence type="ECO:0000313" key="5">
    <source>
        <dbReference type="Proteomes" id="UP000014500"/>
    </source>
</evidence>
<dbReference type="EMBL" id="JH430389">
    <property type="status" value="NOT_ANNOTATED_CDS"/>
    <property type="molecule type" value="Genomic_DNA"/>
</dbReference>
<feature type="chain" id="PRO_5004579259" description="Chitin-binding type-2 domain-containing protein" evidence="2">
    <location>
        <begin position="21"/>
        <end position="360"/>
    </location>
</feature>
<feature type="compositionally biased region" description="Basic residues" evidence="1">
    <location>
        <begin position="267"/>
        <end position="277"/>
    </location>
</feature>
<dbReference type="HOGENOM" id="CLU_770129_0_0_1"/>
<reference evidence="5" key="1">
    <citation type="submission" date="2011-05" db="EMBL/GenBank/DDBJ databases">
        <authorList>
            <person name="Richards S.R."/>
            <person name="Qu J."/>
            <person name="Jiang H."/>
            <person name="Jhangiani S.N."/>
            <person name="Agravi P."/>
            <person name="Goodspeed R."/>
            <person name="Gross S."/>
            <person name="Mandapat C."/>
            <person name="Jackson L."/>
            <person name="Mathew T."/>
            <person name="Pu L."/>
            <person name="Thornton R."/>
            <person name="Saada N."/>
            <person name="Wilczek-Boney K.B."/>
            <person name="Lee S."/>
            <person name="Kovar C."/>
            <person name="Wu Y."/>
            <person name="Scherer S.E."/>
            <person name="Worley K.C."/>
            <person name="Muzny D.M."/>
            <person name="Gibbs R."/>
        </authorList>
    </citation>
    <scope>NUCLEOTIDE SEQUENCE</scope>
    <source>
        <strain evidence="5">Brora</strain>
    </source>
</reference>
<feature type="compositionally biased region" description="Acidic residues" evidence="1">
    <location>
        <begin position="53"/>
        <end position="63"/>
    </location>
</feature>
<evidence type="ECO:0000256" key="1">
    <source>
        <dbReference type="SAM" id="MobiDB-lite"/>
    </source>
</evidence>
<dbReference type="EnsemblMetazoa" id="SMAR001259-RA">
    <property type="protein sequence ID" value="SMAR001259-PA"/>
    <property type="gene ID" value="SMAR001259"/>
</dbReference>
<dbReference type="PANTHER" id="PTHR22933:SF31">
    <property type="entry name" value="FI18007P1"/>
    <property type="match status" value="1"/>
</dbReference>
<dbReference type="InterPro" id="IPR052976">
    <property type="entry name" value="Scoloptoxin-like"/>
</dbReference>
<dbReference type="GO" id="GO:0005576">
    <property type="term" value="C:extracellular region"/>
    <property type="evidence" value="ECO:0007669"/>
    <property type="project" value="InterPro"/>
</dbReference>
<reference evidence="4" key="2">
    <citation type="submission" date="2015-02" db="UniProtKB">
        <authorList>
            <consortium name="EnsemblMetazoa"/>
        </authorList>
    </citation>
    <scope>IDENTIFICATION</scope>
</reference>
<evidence type="ECO:0000313" key="4">
    <source>
        <dbReference type="EnsemblMetazoa" id="SMAR001259-PA"/>
    </source>
</evidence>
<dbReference type="Proteomes" id="UP000014500">
    <property type="component" value="Unassembled WGS sequence"/>
</dbReference>
<accession>T1IK23</accession>
<dbReference type="AlphaFoldDB" id="T1IK23"/>
<evidence type="ECO:0000256" key="2">
    <source>
        <dbReference type="SAM" id="SignalP"/>
    </source>
</evidence>
<feature type="region of interest" description="Disordered" evidence="1">
    <location>
        <begin position="249"/>
        <end position="360"/>
    </location>
</feature>
<feature type="compositionally biased region" description="Low complexity" evidence="1">
    <location>
        <begin position="297"/>
        <end position="310"/>
    </location>
</feature>
<dbReference type="PROSITE" id="PS50940">
    <property type="entry name" value="CHIT_BIND_II"/>
    <property type="match status" value="1"/>
</dbReference>
<feature type="compositionally biased region" description="Acidic residues" evidence="1">
    <location>
        <begin position="135"/>
        <end position="145"/>
    </location>
</feature>
<keyword evidence="5" id="KW-1185">Reference proteome</keyword>
<sequence length="360" mass="41325">MKLKKGVILLLLMFVVLASGQRPSRQLRFPSSKDSRATRQRAVFRPVFKPAEESGESEEDEGDFQSHQNQRPVVFRRPQNEDVFFIPRPQARPQPQPSVQAHPVVPSSTPRQQQSSRFIPSSTSFSNGKAKLRDVEEEDEEEEKEAESKPDRLTELLGGSKFDCSGKKLGYYADAGLGCEVFHYCADGVRHSWMCPAGQMFHQIHLICMLQGDDNICAQSQKYHFVNDYLYKPIHEGTEETNETLKYHDRFFPDGSEGSEGSDHRQQRPRQQRKQVQHFRQPVPQFSDDDEFVSQHQQPARPAAQPQFRPSSNSGGRLSQFISSATPVRSLRPISHSQRSQHRTPSFRRKPQQQEDDYDD</sequence>
<dbReference type="InterPro" id="IPR036508">
    <property type="entry name" value="Chitin-bd_dom_sf"/>
</dbReference>
<dbReference type="PANTHER" id="PTHR22933">
    <property type="entry name" value="FI18007P1-RELATED"/>
    <property type="match status" value="1"/>
</dbReference>
<dbReference type="SUPFAM" id="SSF57625">
    <property type="entry name" value="Invertebrate chitin-binding proteins"/>
    <property type="match status" value="1"/>
</dbReference>
<dbReference type="GO" id="GO:0008061">
    <property type="term" value="F:chitin binding"/>
    <property type="evidence" value="ECO:0007669"/>
    <property type="project" value="InterPro"/>
</dbReference>
<keyword evidence="2" id="KW-0732">Signal</keyword>
<feature type="domain" description="Chitin-binding type-2" evidence="3">
    <location>
        <begin position="161"/>
        <end position="219"/>
    </location>
</feature>
<organism evidence="4 5">
    <name type="scientific">Strigamia maritima</name>
    <name type="common">European centipede</name>
    <name type="synonym">Geophilus maritimus</name>
    <dbReference type="NCBI Taxonomy" id="126957"/>
    <lineage>
        <taxon>Eukaryota</taxon>
        <taxon>Metazoa</taxon>
        <taxon>Ecdysozoa</taxon>
        <taxon>Arthropoda</taxon>
        <taxon>Myriapoda</taxon>
        <taxon>Chilopoda</taxon>
        <taxon>Pleurostigmophora</taxon>
        <taxon>Geophilomorpha</taxon>
        <taxon>Linotaeniidae</taxon>
        <taxon>Strigamia</taxon>
    </lineage>
</organism>
<feature type="compositionally biased region" description="Polar residues" evidence="1">
    <location>
        <begin position="311"/>
        <end position="327"/>
    </location>
</feature>
<name>T1IK23_STRMM</name>
<feature type="compositionally biased region" description="Basic residues" evidence="1">
    <location>
        <begin position="339"/>
        <end position="351"/>
    </location>
</feature>
<proteinExistence type="predicted"/>
<protein>
    <recommendedName>
        <fullName evidence="3">Chitin-binding type-2 domain-containing protein</fullName>
    </recommendedName>
</protein>
<dbReference type="eggNOG" id="ENOG502RZRF">
    <property type="taxonomic scope" value="Eukaryota"/>
</dbReference>